<accession>A0A3A9K583</accession>
<reference evidence="1 2" key="1">
    <citation type="submission" date="2017-10" db="EMBL/GenBank/DDBJ databases">
        <title>Bacillus sp. nov., a halophilic bacterium isolated from a Keqin Lake.</title>
        <authorList>
            <person name="Wang H."/>
        </authorList>
    </citation>
    <scope>NUCLEOTIDE SEQUENCE [LARGE SCALE GENOMIC DNA]</scope>
    <source>
        <strain evidence="1 2">KCTC 13187</strain>
    </source>
</reference>
<sequence length="86" mass="9815">MFIHLGGDMVLKADVIIAIIDHHSHDLSKENQRFLQDHIKRKKTIKVTEDIPKSIIVTKDDIYLSPISSLTLKRRAETAAVIPEEE</sequence>
<protein>
    <submittedName>
        <fullName evidence="1">DUF370 domain-containing protein</fullName>
    </submittedName>
</protein>
<dbReference type="Pfam" id="PF04025">
    <property type="entry name" value="RemA-like"/>
    <property type="match status" value="1"/>
</dbReference>
<dbReference type="OrthoDB" id="9811390at2"/>
<dbReference type="Proteomes" id="UP000281498">
    <property type="component" value="Unassembled WGS sequence"/>
</dbReference>
<organism evidence="1 2">
    <name type="scientific">Salipaludibacillus neizhouensis</name>
    <dbReference type="NCBI Taxonomy" id="885475"/>
    <lineage>
        <taxon>Bacteria</taxon>
        <taxon>Bacillati</taxon>
        <taxon>Bacillota</taxon>
        <taxon>Bacilli</taxon>
        <taxon>Bacillales</taxon>
        <taxon>Bacillaceae</taxon>
    </lineage>
</organism>
<dbReference type="RefSeq" id="WP_110938082.1">
    <property type="nucleotide sequence ID" value="NZ_KZ614147.1"/>
</dbReference>
<gene>
    <name evidence="1" type="ORF">CR203_17065</name>
</gene>
<dbReference type="NCBIfam" id="NF046065">
    <property type="entry name" value="MtxRegRemB"/>
    <property type="match status" value="1"/>
</dbReference>
<dbReference type="InterPro" id="IPR007169">
    <property type="entry name" value="RemA-like"/>
</dbReference>
<name>A0A3A9K583_9BACI</name>
<evidence type="ECO:0000313" key="2">
    <source>
        <dbReference type="Proteomes" id="UP000281498"/>
    </source>
</evidence>
<proteinExistence type="predicted"/>
<evidence type="ECO:0000313" key="1">
    <source>
        <dbReference type="EMBL" id="RKL66010.1"/>
    </source>
</evidence>
<keyword evidence="2" id="KW-1185">Reference proteome</keyword>
<dbReference type="AlphaFoldDB" id="A0A3A9K583"/>
<dbReference type="EMBL" id="PDOE01000009">
    <property type="protein sequence ID" value="RKL66010.1"/>
    <property type="molecule type" value="Genomic_DNA"/>
</dbReference>
<comment type="caution">
    <text evidence="1">The sequence shown here is derived from an EMBL/GenBank/DDBJ whole genome shotgun (WGS) entry which is preliminary data.</text>
</comment>